<feature type="compositionally biased region" description="Basic and acidic residues" evidence="7">
    <location>
        <begin position="48"/>
        <end position="59"/>
    </location>
</feature>
<evidence type="ECO:0000313" key="9">
    <source>
        <dbReference type="EMBL" id="KAF7124991.1"/>
    </source>
</evidence>
<dbReference type="SUPFAM" id="SSF103473">
    <property type="entry name" value="MFS general substrate transporter"/>
    <property type="match status" value="1"/>
</dbReference>
<evidence type="ECO:0000256" key="3">
    <source>
        <dbReference type="ARBA" id="ARBA00022692"/>
    </source>
</evidence>
<feature type="compositionally biased region" description="Basic and acidic residues" evidence="7">
    <location>
        <begin position="590"/>
        <end position="604"/>
    </location>
</feature>
<reference evidence="9" key="1">
    <citation type="submission" date="2019-11" db="EMBL/GenBank/DDBJ databases">
        <authorList>
            <person name="Liu Y."/>
            <person name="Hou J."/>
            <person name="Li T.-Q."/>
            <person name="Guan C.-H."/>
            <person name="Wu X."/>
            <person name="Wu H.-Z."/>
            <person name="Ling F."/>
            <person name="Zhang R."/>
            <person name="Shi X.-G."/>
            <person name="Ren J.-P."/>
            <person name="Chen E.-F."/>
            <person name="Sun J.-M."/>
        </authorList>
    </citation>
    <scope>NUCLEOTIDE SEQUENCE</scope>
    <source>
        <strain evidence="9">Adult_tree_wgs_1</strain>
        <tissue evidence="9">Leaves</tissue>
    </source>
</reference>
<keyword evidence="10" id="KW-1185">Reference proteome</keyword>
<dbReference type="InterPro" id="IPR036259">
    <property type="entry name" value="MFS_trans_sf"/>
</dbReference>
<dbReference type="PANTHER" id="PTHR11654">
    <property type="entry name" value="OLIGOPEPTIDE TRANSPORTER-RELATED"/>
    <property type="match status" value="1"/>
</dbReference>
<dbReference type="EMBL" id="WJXA01000012">
    <property type="protein sequence ID" value="KAF7124991.1"/>
    <property type="molecule type" value="Genomic_DNA"/>
</dbReference>
<dbReference type="Gene3D" id="1.20.1250.20">
    <property type="entry name" value="MFS general substrate transporter like domains"/>
    <property type="match status" value="1"/>
</dbReference>
<feature type="region of interest" description="Disordered" evidence="7">
    <location>
        <begin position="590"/>
        <end position="621"/>
    </location>
</feature>
<feature type="transmembrane region" description="Helical" evidence="8">
    <location>
        <begin position="382"/>
        <end position="404"/>
    </location>
</feature>
<evidence type="ECO:0000256" key="2">
    <source>
        <dbReference type="ARBA" id="ARBA00005982"/>
    </source>
</evidence>
<feature type="region of interest" description="Disordered" evidence="7">
    <location>
        <begin position="1"/>
        <end position="60"/>
    </location>
</feature>
<dbReference type="Proteomes" id="UP000626092">
    <property type="component" value="Unassembled WGS sequence"/>
</dbReference>
<feature type="transmembrane region" description="Helical" evidence="8">
    <location>
        <begin position="506"/>
        <end position="526"/>
    </location>
</feature>
<feature type="transmembrane region" description="Helical" evidence="8">
    <location>
        <begin position="228"/>
        <end position="253"/>
    </location>
</feature>
<keyword evidence="5 8" id="KW-0472">Membrane</keyword>
<comment type="similarity">
    <text evidence="2">Belongs to the major facilitator superfamily. Proton-dependent oligopeptide transporter (POT/PTR) (TC 2.A.17) family.</text>
</comment>
<organism evidence="9 10">
    <name type="scientific">Rhododendron simsii</name>
    <name type="common">Sims's rhododendron</name>
    <dbReference type="NCBI Taxonomy" id="118357"/>
    <lineage>
        <taxon>Eukaryota</taxon>
        <taxon>Viridiplantae</taxon>
        <taxon>Streptophyta</taxon>
        <taxon>Embryophyta</taxon>
        <taxon>Tracheophyta</taxon>
        <taxon>Spermatophyta</taxon>
        <taxon>Magnoliopsida</taxon>
        <taxon>eudicotyledons</taxon>
        <taxon>Gunneridae</taxon>
        <taxon>Pentapetalae</taxon>
        <taxon>asterids</taxon>
        <taxon>Ericales</taxon>
        <taxon>Ericaceae</taxon>
        <taxon>Ericoideae</taxon>
        <taxon>Rhodoreae</taxon>
        <taxon>Rhododendron</taxon>
    </lineage>
</organism>
<evidence type="ECO:0000256" key="8">
    <source>
        <dbReference type="SAM" id="Phobius"/>
    </source>
</evidence>
<comment type="subcellular location">
    <subcellularLocation>
        <location evidence="1">Membrane</location>
        <topology evidence="1">Multi-pass membrane protein</topology>
    </subcellularLocation>
</comment>
<protein>
    <submittedName>
        <fullName evidence="9">Uncharacterized protein</fullName>
    </submittedName>
</protein>
<dbReference type="OrthoDB" id="8904098at2759"/>
<evidence type="ECO:0000256" key="5">
    <source>
        <dbReference type="ARBA" id="ARBA00023136"/>
    </source>
</evidence>
<sequence>MLKDEGKDLKEEELPTVGNVGKNGEEEKSKEDAWSLEIRNSPLQALRDGGRQRNDDERRRRGLAVVGDARNLYTQSFWRHEKEMEISAHENNMEQGQPPRRRQKGGLITMPFILVLLFLLQGLVLLWITAMIPQARPPYCNQLAGESCKHPTGSQYAILLSSFMLMSIGAGGIRSCSLAFGADQLNQINNPNNKRVLEKYFSWYYTSIVVSLLIAFSVIVYIQDNAGWKVGFLVPVILMFLSALSFFVASPLYTKQKADRSLLTNLARVIVVCIKNRKVAFPFEESNLRYHHTSDSTPSEPSNNLRFLNKACIIRKPDDITPEGVGSNTWSICTVEQVEALKVLIRVMPLWSSSIILSVNLSQGTFQLLQARSMNRHITPGFQVPAGSFTMFAIIGAIVWLVLYDRIIIPLVSKIRGKPFSVGVKVRMGVGLFCSFLGMVVAAIVEHFRRRKAIESGYYDNPAGVVNMSAMWLVPQHVLIGVAEALNVIASNEFFYSELPKRMSSIAVALSGLGMAVGSLLASLILSTVNNVTKSGGKESWISSNINTGHYESYYWLLAVLSSVNLLYFVLCCWAYGPCADQRFSKLQDEGKDDKDLTEEELHKLGNGVANGEGKSEEDAV</sequence>
<feature type="transmembrane region" description="Helical" evidence="8">
    <location>
        <begin position="554"/>
        <end position="577"/>
    </location>
</feature>
<feature type="transmembrane region" description="Helical" evidence="8">
    <location>
        <begin position="107"/>
        <end position="128"/>
    </location>
</feature>
<gene>
    <name evidence="9" type="ORF">RHSIM_Rhsim12G0200600</name>
</gene>
<evidence type="ECO:0000256" key="1">
    <source>
        <dbReference type="ARBA" id="ARBA00004141"/>
    </source>
</evidence>
<feature type="transmembrane region" description="Helical" evidence="8">
    <location>
        <begin position="203"/>
        <end position="222"/>
    </location>
</feature>
<dbReference type="InterPro" id="IPR000109">
    <property type="entry name" value="POT_fam"/>
</dbReference>
<feature type="compositionally biased region" description="Basic and acidic residues" evidence="7">
    <location>
        <begin position="23"/>
        <end position="33"/>
    </location>
</feature>
<dbReference type="GO" id="GO:0022857">
    <property type="term" value="F:transmembrane transporter activity"/>
    <property type="evidence" value="ECO:0007669"/>
    <property type="project" value="InterPro"/>
</dbReference>
<keyword evidence="4 8" id="KW-1133">Transmembrane helix</keyword>
<evidence type="ECO:0000256" key="7">
    <source>
        <dbReference type="SAM" id="MobiDB-lite"/>
    </source>
</evidence>
<evidence type="ECO:0000256" key="4">
    <source>
        <dbReference type="ARBA" id="ARBA00022989"/>
    </source>
</evidence>
<name>A0A834GAE7_RHOSS</name>
<feature type="transmembrane region" description="Helical" evidence="8">
    <location>
        <begin position="156"/>
        <end position="182"/>
    </location>
</feature>
<comment type="caution">
    <text evidence="9">The sequence shown here is derived from an EMBL/GenBank/DDBJ whole genome shotgun (WGS) entry which is preliminary data.</text>
</comment>
<evidence type="ECO:0000313" key="10">
    <source>
        <dbReference type="Proteomes" id="UP000626092"/>
    </source>
</evidence>
<comment type="similarity">
    <text evidence="6">Belongs to the major facilitator superfamily. Phosphate:H(+) symporter (TC 2.A.1.9) family.</text>
</comment>
<proteinExistence type="inferred from homology"/>
<dbReference type="Pfam" id="PF00854">
    <property type="entry name" value="PTR2"/>
    <property type="match status" value="1"/>
</dbReference>
<dbReference type="AlphaFoldDB" id="A0A834GAE7"/>
<dbReference type="GO" id="GO:0016020">
    <property type="term" value="C:membrane"/>
    <property type="evidence" value="ECO:0007669"/>
    <property type="project" value="UniProtKB-SubCell"/>
</dbReference>
<evidence type="ECO:0000256" key="6">
    <source>
        <dbReference type="ARBA" id="ARBA00044504"/>
    </source>
</evidence>
<accession>A0A834GAE7</accession>
<keyword evidence="3 8" id="KW-0812">Transmembrane</keyword>
<feature type="compositionally biased region" description="Basic and acidic residues" evidence="7">
    <location>
        <begin position="1"/>
        <end position="13"/>
    </location>
</feature>
<feature type="transmembrane region" description="Helical" evidence="8">
    <location>
        <begin position="424"/>
        <end position="445"/>
    </location>
</feature>